<evidence type="ECO:0000256" key="6">
    <source>
        <dbReference type="ARBA" id="ARBA00022862"/>
    </source>
</evidence>
<evidence type="ECO:0000256" key="3">
    <source>
        <dbReference type="ARBA" id="ARBA00022481"/>
    </source>
</evidence>
<dbReference type="InterPro" id="IPR003115">
    <property type="entry name" value="ParB_N"/>
</dbReference>
<keyword evidence="7" id="KW-0560">Oxidoreductase</keyword>
<keyword evidence="5" id="KW-0067">ATP-binding</keyword>
<dbReference type="FunFam" id="3.90.1530.10:FF:000001">
    <property type="entry name" value="Sulfiredoxin"/>
    <property type="match status" value="1"/>
</dbReference>
<accession>A0A7R9JUX7</accession>
<gene>
    <name evidence="11" type="ORF">TGEB3V08_LOCUS3790</name>
</gene>
<evidence type="ECO:0000256" key="9">
    <source>
        <dbReference type="ARBA" id="ARBA00047514"/>
    </source>
</evidence>
<evidence type="ECO:0000256" key="8">
    <source>
        <dbReference type="ARBA" id="ARBA00023157"/>
    </source>
</evidence>
<dbReference type="CDD" id="cd16395">
    <property type="entry name" value="Srx"/>
    <property type="match status" value="1"/>
</dbReference>
<keyword evidence="8" id="KW-1015">Disulfide bond</keyword>
<sequence length="218" mass="23859">MRIRRLAPGGLILLNTAAYGKLPSGQFTWLRAQGYWVRLPAGTLGIIPERGITPTVTRVWLEGGIVRPGSSLRAPLSQETCVIFSAKPPTCVGTMHVMASLPGSPDNGPSSIHTGLIKEVYDIPMDALIRPFPPEVNEAKVQSLMDTLEDPSMCSLVPPIDVLWIKGRLDGDYYYSFGGCHRYTAHKRLGRKTIKVKLVSSTINDLKIYLGSSTPDLK</sequence>
<dbReference type="EC" id="1.8.98.2" evidence="2"/>
<evidence type="ECO:0000256" key="7">
    <source>
        <dbReference type="ARBA" id="ARBA00023002"/>
    </source>
</evidence>
<protein>
    <recommendedName>
        <fullName evidence="2">sulfiredoxin</fullName>
        <ecNumber evidence="2">1.8.98.2</ecNumber>
    </recommendedName>
</protein>
<evidence type="ECO:0000256" key="1">
    <source>
        <dbReference type="ARBA" id="ARBA00009609"/>
    </source>
</evidence>
<dbReference type="PANTHER" id="PTHR21348:SF2">
    <property type="entry name" value="SULFIREDOXIN-1"/>
    <property type="match status" value="1"/>
</dbReference>
<evidence type="ECO:0000256" key="4">
    <source>
        <dbReference type="ARBA" id="ARBA00022741"/>
    </source>
</evidence>
<dbReference type="Gene3D" id="3.90.1530.10">
    <property type="entry name" value="Conserved hypothetical protein from pyrococcus furiosus pfu- 392566-001, ParB domain"/>
    <property type="match status" value="1"/>
</dbReference>
<reference evidence="11" key="1">
    <citation type="submission" date="2020-11" db="EMBL/GenBank/DDBJ databases">
        <authorList>
            <person name="Tran Van P."/>
        </authorList>
    </citation>
    <scope>NUCLEOTIDE SEQUENCE</scope>
</reference>
<dbReference type="SUPFAM" id="SSF110849">
    <property type="entry name" value="ParB/Sulfiredoxin"/>
    <property type="match status" value="1"/>
</dbReference>
<proteinExistence type="inferred from homology"/>
<organism evidence="11">
    <name type="scientific">Timema genevievae</name>
    <name type="common">Walking stick</name>
    <dbReference type="NCBI Taxonomy" id="629358"/>
    <lineage>
        <taxon>Eukaryota</taxon>
        <taxon>Metazoa</taxon>
        <taxon>Ecdysozoa</taxon>
        <taxon>Arthropoda</taxon>
        <taxon>Hexapoda</taxon>
        <taxon>Insecta</taxon>
        <taxon>Pterygota</taxon>
        <taxon>Neoptera</taxon>
        <taxon>Polyneoptera</taxon>
        <taxon>Phasmatodea</taxon>
        <taxon>Timematodea</taxon>
        <taxon>Timematoidea</taxon>
        <taxon>Timematidae</taxon>
        <taxon>Timema</taxon>
    </lineage>
</organism>
<dbReference type="EMBL" id="OE840237">
    <property type="protein sequence ID" value="CAD7589898.1"/>
    <property type="molecule type" value="Genomic_DNA"/>
</dbReference>
<feature type="domain" description="ParB-like N-terminal" evidence="10">
    <location>
        <begin position="121"/>
        <end position="215"/>
    </location>
</feature>
<name>A0A7R9JUX7_TIMGE</name>
<dbReference type="GO" id="GO:0005524">
    <property type="term" value="F:ATP binding"/>
    <property type="evidence" value="ECO:0007669"/>
    <property type="project" value="UniProtKB-KW"/>
</dbReference>
<evidence type="ECO:0000313" key="11">
    <source>
        <dbReference type="EMBL" id="CAD7589898.1"/>
    </source>
</evidence>
<dbReference type="GO" id="GO:0005737">
    <property type="term" value="C:cytoplasm"/>
    <property type="evidence" value="ECO:0007669"/>
    <property type="project" value="TreeGrafter"/>
</dbReference>
<evidence type="ECO:0000256" key="2">
    <source>
        <dbReference type="ARBA" id="ARBA00013055"/>
    </source>
</evidence>
<dbReference type="InterPro" id="IPR036086">
    <property type="entry name" value="ParB/Sulfiredoxin_sf"/>
</dbReference>
<dbReference type="SMART" id="SM00470">
    <property type="entry name" value="ParB"/>
    <property type="match status" value="1"/>
</dbReference>
<dbReference type="AlphaFoldDB" id="A0A7R9JUX7"/>
<evidence type="ECO:0000259" key="10">
    <source>
        <dbReference type="SMART" id="SM00470"/>
    </source>
</evidence>
<keyword evidence="3" id="KW-0488">Methylation</keyword>
<keyword evidence="6" id="KW-0049">Antioxidant</keyword>
<dbReference type="GO" id="GO:0032542">
    <property type="term" value="F:sulfiredoxin activity"/>
    <property type="evidence" value="ECO:0007669"/>
    <property type="project" value="UniProtKB-EC"/>
</dbReference>
<comment type="similarity">
    <text evidence="1">Belongs to the sulfiredoxin family.</text>
</comment>
<dbReference type="Pfam" id="PF02195">
    <property type="entry name" value="ParB_N"/>
    <property type="match status" value="1"/>
</dbReference>
<dbReference type="PANTHER" id="PTHR21348">
    <property type="match status" value="1"/>
</dbReference>
<keyword evidence="4" id="KW-0547">Nucleotide-binding</keyword>
<dbReference type="InterPro" id="IPR016692">
    <property type="entry name" value="Sulfiredoxin"/>
</dbReference>
<evidence type="ECO:0000256" key="5">
    <source>
        <dbReference type="ARBA" id="ARBA00022840"/>
    </source>
</evidence>
<dbReference type="GO" id="GO:0034599">
    <property type="term" value="P:cellular response to oxidative stress"/>
    <property type="evidence" value="ECO:0007669"/>
    <property type="project" value="TreeGrafter"/>
</dbReference>
<comment type="catalytic activity">
    <reaction evidence="9">
        <text>S-hydroxy-S-oxy-L-cysteinyl-[peroxiredoxin] + [protein]-dithiol + ATP = S-hydroxy-L-cysteinyl-[peroxiredoxin] + [protein]-disulfide + ADP + phosphate</text>
        <dbReference type="Rhea" id="RHEA:17545"/>
        <dbReference type="Rhea" id="RHEA-COMP:10593"/>
        <dbReference type="Rhea" id="RHEA-COMP:10594"/>
        <dbReference type="Rhea" id="RHEA-COMP:13681"/>
        <dbReference type="Rhea" id="RHEA-COMP:17976"/>
        <dbReference type="ChEBI" id="CHEBI:29950"/>
        <dbReference type="ChEBI" id="CHEBI:30616"/>
        <dbReference type="ChEBI" id="CHEBI:43474"/>
        <dbReference type="ChEBI" id="CHEBI:50058"/>
        <dbReference type="ChEBI" id="CHEBI:61973"/>
        <dbReference type="ChEBI" id="CHEBI:61974"/>
        <dbReference type="ChEBI" id="CHEBI:456216"/>
        <dbReference type="EC" id="1.8.98.2"/>
    </reaction>
</comment>